<feature type="compositionally biased region" description="Polar residues" evidence="1">
    <location>
        <begin position="84"/>
        <end position="107"/>
    </location>
</feature>
<reference evidence="2" key="1">
    <citation type="submission" date="2019-03" db="EMBL/GenBank/DDBJ databases">
        <authorList>
            <person name="Mank J."/>
            <person name="Almeida P."/>
        </authorList>
    </citation>
    <scope>NUCLEOTIDE SEQUENCE</scope>
    <source>
        <strain evidence="2">78183</strain>
    </source>
</reference>
<organism evidence="2">
    <name type="scientific">Salix viminalis</name>
    <name type="common">Common osier</name>
    <name type="synonym">Basket willow</name>
    <dbReference type="NCBI Taxonomy" id="40686"/>
    <lineage>
        <taxon>Eukaryota</taxon>
        <taxon>Viridiplantae</taxon>
        <taxon>Streptophyta</taxon>
        <taxon>Embryophyta</taxon>
        <taxon>Tracheophyta</taxon>
        <taxon>Spermatophyta</taxon>
        <taxon>Magnoliopsida</taxon>
        <taxon>eudicotyledons</taxon>
        <taxon>Gunneridae</taxon>
        <taxon>Pentapetalae</taxon>
        <taxon>rosids</taxon>
        <taxon>fabids</taxon>
        <taxon>Malpighiales</taxon>
        <taxon>Salicaceae</taxon>
        <taxon>Saliceae</taxon>
        <taxon>Salix</taxon>
    </lineage>
</organism>
<protein>
    <submittedName>
        <fullName evidence="2">Uncharacterized protein</fullName>
    </submittedName>
</protein>
<accession>A0A6N2KWH3</accession>
<evidence type="ECO:0000313" key="2">
    <source>
        <dbReference type="EMBL" id="VFU32965.1"/>
    </source>
</evidence>
<sequence length="107" mass="12377">MPSFIIAILKEVKQLKEIIAEKDHELEQFRSCFTASKIVADKDRELEHKTRDLEQKELELEQFRSCFIASTSHQRIDSLPRSLAAQTDNEDNSQPPSKNNEISLCMD</sequence>
<proteinExistence type="predicted"/>
<evidence type="ECO:0000256" key="1">
    <source>
        <dbReference type="SAM" id="MobiDB-lite"/>
    </source>
</evidence>
<feature type="region of interest" description="Disordered" evidence="1">
    <location>
        <begin position="78"/>
        <end position="107"/>
    </location>
</feature>
<dbReference type="AlphaFoldDB" id="A0A6N2KWH3"/>
<gene>
    <name evidence="2" type="ORF">SVIM_LOCUS148085</name>
</gene>
<dbReference type="EMBL" id="CAADRP010000868">
    <property type="protein sequence ID" value="VFU32965.1"/>
    <property type="molecule type" value="Genomic_DNA"/>
</dbReference>
<name>A0A6N2KWH3_SALVM</name>